<dbReference type="RefSeq" id="XP_001218724.1">
    <property type="nucleotide sequence ID" value="XM_001218723.1"/>
</dbReference>
<gene>
    <name evidence="1" type="ORF">ATEG_10376</name>
</gene>
<dbReference type="OrthoDB" id="5136142at2759"/>
<dbReference type="VEuPathDB" id="FungiDB:ATEG_10376"/>
<dbReference type="OMA" id="YVNDADE"/>
<protein>
    <submittedName>
        <fullName evidence="1">Uncharacterized protein</fullName>
    </submittedName>
</protein>
<reference evidence="2" key="1">
    <citation type="submission" date="2005-09" db="EMBL/GenBank/DDBJ databases">
        <title>Annotation of the Aspergillus terreus NIH2624 genome.</title>
        <authorList>
            <person name="Birren B.W."/>
            <person name="Lander E.S."/>
            <person name="Galagan J.E."/>
            <person name="Nusbaum C."/>
            <person name="Devon K."/>
            <person name="Henn M."/>
            <person name="Ma L.-J."/>
            <person name="Jaffe D.B."/>
            <person name="Butler J."/>
            <person name="Alvarez P."/>
            <person name="Gnerre S."/>
            <person name="Grabherr M."/>
            <person name="Kleber M."/>
            <person name="Mauceli E.W."/>
            <person name="Brockman W."/>
            <person name="Rounsley S."/>
            <person name="Young S.K."/>
            <person name="LaButti K."/>
            <person name="Pushparaj V."/>
            <person name="DeCaprio D."/>
            <person name="Crawford M."/>
            <person name="Koehrsen M."/>
            <person name="Engels R."/>
            <person name="Montgomery P."/>
            <person name="Pearson M."/>
            <person name="Howarth C."/>
            <person name="Larson L."/>
            <person name="Luoma S."/>
            <person name="White J."/>
            <person name="Alvarado L."/>
            <person name="Kodira C.D."/>
            <person name="Zeng Q."/>
            <person name="Oleary S."/>
            <person name="Yandava C."/>
            <person name="Denning D.W."/>
            <person name="Nierman W.C."/>
            <person name="Milne T."/>
            <person name="Madden K."/>
        </authorList>
    </citation>
    <scope>NUCLEOTIDE SEQUENCE [LARGE SCALE GENOMIC DNA]</scope>
    <source>
        <strain evidence="2">NIH 2624 / FGSC A1156</strain>
    </source>
</reference>
<proteinExistence type="predicted"/>
<dbReference type="AlphaFoldDB" id="Q0C7F8"/>
<dbReference type="Proteomes" id="UP000007963">
    <property type="component" value="Unassembled WGS sequence"/>
</dbReference>
<organism evidence="1 2">
    <name type="scientific">Aspergillus terreus (strain NIH 2624 / FGSC A1156)</name>
    <dbReference type="NCBI Taxonomy" id="341663"/>
    <lineage>
        <taxon>Eukaryota</taxon>
        <taxon>Fungi</taxon>
        <taxon>Dikarya</taxon>
        <taxon>Ascomycota</taxon>
        <taxon>Pezizomycotina</taxon>
        <taxon>Eurotiomycetes</taxon>
        <taxon>Eurotiomycetidae</taxon>
        <taxon>Eurotiales</taxon>
        <taxon>Aspergillaceae</taxon>
        <taxon>Aspergillus</taxon>
        <taxon>Aspergillus subgen. Circumdati</taxon>
    </lineage>
</organism>
<name>Q0C7F8_ASPTN</name>
<dbReference type="EMBL" id="CH476610">
    <property type="protein sequence ID" value="EAU29373.1"/>
    <property type="molecule type" value="Genomic_DNA"/>
</dbReference>
<sequence>MTYTIELVNNSGSPGKYYNIFSAKAGVEGGANTPDTVKSVVWFRSTKLGPGQRDYFSFSGNVYGFLGTKRGGTNVQTRDTMKVVVGSPRDNGTILLLDKSYTFSSIDPDDDLALPDNQEFKIATNAALVPNNNVIGVAREKETPEGAIVVAPTNVVDLKGNVTYTFTVNKAVYIKATGAAEGTIQTCPDDNDKKAVKVEFSGRMKKAVVFEDSSGNFTVTYSSGDD</sequence>
<evidence type="ECO:0000313" key="2">
    <source>
        <dbReference type="Proteomes" id="UP000007963"/>
    </source>
</evidence>
<dbReference type="GeneID" id="4354696"/>
<accession>Q0C7F8</accession>
<dbReference type="HOGENOM" id="CLU_1224525_0_0_1"/>
<evidence type="ECO:0000313" key="1">
    <source>
        <dbReference type="EMBL" id="EAU29373.1"/>
    </source>
</evidence>